<evidence type="ECO:0000313" key="2">
    <source>
        <dbReference type="EMBL" id="KOF89698.1"/>
    </source>
</evidence>
<proteinExistence type="predicted"/>
<feature type="region of interest" description="Disordered" evidence="1">
    <location>
        <begin position="201"/>
        <end position="230"/>
    </location>
</feature>
<accession>A0A0L8HKC9</accession>
<dbReference type="EMBL" id="KQ417923">
    <property type="protein sequence ID" value="KOF89698.1"/>
    <property type="molecule type" value="Genomic_DNA"/>
</dbReference>
<feature type="region of interest" description="Disordered" evidence="1">
    <location>
        <begin position="34"/>
        <end position="82"/>
    </location>
</feature>
<organism evidence="2">
    <name type="scientific">Octopus bimaculoides</name>
    <name type="common">California two-spotted octopus</name>
    <dbReference type="NCBI Taxonomy" id="37653"/>
    <lineage>
        <taxon>Eukaryota</taxon>
        <taxon>Metazoa</taxon>
        <taxon>Spiralia</taxon>
        <taxon>Lophotrochozoa</taxon>
        <taxon>Mollusca</taxon>
        <taxon>Cephalopoda</taxon>
        <taxon>Coleoidea</taxon>
        <taxon>Octopodiformes</taxon>
        <taxon>Octopoda</taxon>
        <taxon>Incirrata</taxon>
        <taxon>Octopodidae</taxon>
        <taxon>Octopus</taxon>
    </lineage>
</organism>
<gene>
    <name evidence="2" type="ORF">OCBIM_22012655mg</name>
</gene>
<sequence length="271" mass="30211">MVFFTCHLHRNQSSGTGNDLTQMFSNVVPRIKTHSTTNSSTSIKEFQLDHGRHTVKQDVSSSKKSQSSRPESQNSKISKSANCITTDHTRTDILVHESLTNVDDSSSQGTNLQEYDYKNRDCVFSMPDCVDNNTFSQLNKELLPTANTSKKLGTSSKYQYKGLAPEELTDPTLSNTARCSSKVPVSHAYFDNLQRKVFGRSSVPSRKKHYQQNLIQENSPVSKKPLPNSALEQSAFHSSVLFQEPSASGGKTGEMWSTAENQSSFKKKCRT</sequence>
<name>A0A0L8HKC9_OCTBM</name>
<feature type="region of interest" description="Disordered" evidence="1">
    <location>
        <begin position="242"/>
        <end position="271"/>
    </location>
</feature>
<feature type="compositionally biased region" description="Basic and acidic residues" evidence="1">
    <location>
        <begin position="46"/>
        <end position="56"/>
    </location>
</feature>
<feature type="compositionally biased region" description="Polar residues" evidence="1">
    <location>
        <begin position="211"/>
        <end position="221"/>
    </location>
</feature>
<feature type="compositionally biased region" description="Low complexity" evidence="1">
    <location>
        <begin position="57"/>
        <end position="73"/>
    </location>
</feature>
<feature type="compositionally biased region" description="Polar residues" evidence="1">
    <location>
        <begin position="34"/>
        <end position="44"/>
    </location>
</feature>
<evidence type="ECO:0000256" key="1">
    <source>
        <dbReference type="SAM" id="MobiDB-lite"/>
    </source>
</evidence>
<dbReference type="AlphaFoldDB" id="A0A0L8HKC9"/>
<reference evidence="2" key="1">
    <citation type="submission" date="2015-07" db="EMBL/GenBank/DDBJ databases">
        <title>MeaNS - Measles Nucleotide Surveillance Program.</title>
        <authorList>
            <person name="Tran T."/>
            <person name="Druce J."/>
        </authorList>
    </citation>
    <scope>NUCLEOTIDE SEQUENCE</scope>
    <source>
        <strain evidence="2">UCB-OBI-ISO-001</strain>
        <tissue evidence="2">Gonad</tissue>
    </source>
</reference>
<protein>
    <submittedName>
        <fullName evidence="2">Uncharacterized protein</fullName>
    </submittedName>
</protein>